<gene>
    <name evidence="1" type="ORF">Q9L58_007572</name>
</gene>
<name>A0ABR3GC83_9PEZI</name>
<keyword evidence="2" id="KW-1185">Reference proteome</keyword>
<reference evidence="1 2" key="1">
    <citation type="submission" date="2024-02" db="EMBL/GenBank/DDBJ databases">
        <title>Discinaceae phylogenomics.</title>
        <authorList>
            <person name="Dirks A.C."/>
            <person name="James T.Y."/>
        </authorList>
    </citation>
    <scope>NUCLEOTIDE SEQUENCE [LARGE SCALE GENOMIC DNA]</scope>
    <source>
        <strain evidence="1 2">ACD0624</strain>
    </source>
</reference>
<evidence type="ECO:0000313" key="1">
    <source>
        <dbReference type="EMBL" id="KAL0633540.1"/>
    </source>
</evidence>
<evidence type="ECO:0000313" key="2">
    <source>
        <dbReference type="Proteomes" id="UP001447188"/>
    </source>
</evidence>
<proteinExistence type="predicted"/>
<protein>
    <submittedName>
        <fullName evidence="1">Uncharacterized protein</fullName>
    </submittedName>
</protein>
<accession>A0ABR3GC83</accession>
<dbReference type="Proteomes" id="UP001447188">
    <property type="component" value="Unassembled WGS sequence"/>
</dbReference>
<organism evidence="1 2">
    <name type="scientific">Discina gigas</name>
    <dbReference type="NCBI Taxonomy" id="1032678"/>
    <lineage>
        <taxon>Eukaryota</taxon>
        <taxon>Fungi</taxon>
        <taxon>Dikarya</taxon>
        <taxon>Ascomycota</taxon>
        <taxon>Pezizomycotina</taxon>
        <taxon>Pezizomycetes</taxon>
        <taxon>Pezizales</taxon>
        <taxon>Discinaceae</taxon>
        <taxon>Discina</taxon>
    </lineage>
</organism>
<dbReference type="EMBL" id="JBBBZM010000122">
    <property type="protein sequence ID" value="KAL0633540.1"/>
    <property type="molecule type" value="Genomic_DNA"/>
</dbReference>
<comment type="caution">
    <text evidence="1">The sequence shown here is derived from an EMBL/GenBank/DDBJ whole genome shotgun (WGS) entry which is preliminary data.</text>
</comment>
<sequence>MAMQPLKPPKYKDEKKVGTAKRFLGDTLAGRFVRSAVQTTTSTFKLPTSLSPWGDNNSVTLPNVRYRDAILFTTFAFVGGGLLESGGDAITGAFGADSFVAEIINPVVEYFVYNTVAKYALFQIIEQAIDKGLLEHILPEEEKMLRTTNMRTMRCVIKHKLMDVDADLRLVGVAPTQNALSCEKGWFCPYLFASSRTPIIPRSKDFTIAQCFGPFLGGDYALSHKLLSESAAVLALCNPDPAVNIGCNRMLVTFLGITPYRGGMWSSSRRPGAAMMNFHLVNGCPTLVIPTSNMAPLVAWSPTTLQTMRSDIYSPQQHHEQICDFLDSIISPKDCSPGIMNRYEASLGRAVSMVVNGALGTKSVAPDILKGLDPERAG</sequence>